<comment type="caution">
    <text evidence="4">The sequence shown here is derived from an EMBL/GenBank/DDBJ whole genome shotgun (WGS) entry which is preliminary data.</text>
</comment>
<dbReference type="InterPro" id="IPR036701">
    <property type="entry name" value="RraB-like_sf"/>
</dbReference>
<dbReference type="InterPro" id="IPR009671">
    <property type="entry name" value="RraB_dom"/>
</dbReference>
<dbReference type="SMART" id="SM00028">
    <property type="entry name" value="TPR"/>
    <property type="match status" value="4"/>
</dbReference>
<dbReference type="Pfam" id="PF06877">
    <property type="entry name" value="RraB"/>
    <property type="match status" value="1"/>
</dbReference>
<evidence type="ECO:0000259" key="3">
    <source>
        <dbReference type="Pfam" id="PF06877"/>
    </source>
</evidence>
<accession>A0AAW8CA95</accession>
<dbReference type="InterPro" id="IPR019734">
    <property type="entry name" value="TPR_rpt"/>
</dbReference>
<dbReference type="Pfam" id="PF13181">
    <property type="entry name" value="TPR_8"/>
    <property type="match status" value="1"/>
</dbReference>
<dbReference type="PANTHER" id="PTHR44858:SF1">
    <property type="entry name" value="UDP-N-ACETYLGLUCOSAMINE--PEPTIDE N-ACETYLGLUCOSAMINYLTRANSFERASE SPINDLY-RELATED"/>
    <property type="match status" value="1"/>
</dbReference>
<keyword evidence="1" id="KW-0677">Repeat</keyword>
<dbReference type="SUPFAM" id="SSF89946">
    <property type="entry name" value="Hypothetical protein VC0424"/>
    <property type="match status" value="1"/>
</dbReference>
<dbReference type="InterPro" id="IPR011990">
    <property type="entry name" value="TPR-like_helical_dom_sf"/>
</dbReference>
<dbReference type="Gene3D" id="3.30.70.970">
    <property type="entry name" value="RraB-like"/>
    <property type="match status" value="1"/>
</dbReference>
<evidence type="ECO:0000256" key="2">
    <source>
        <dbReference type="ARBA" id="ARBA00022803"/>
    </source>
</evidence>
<reference evidence="4 5" key="1">
    <citation type="journal article" date="2023" name="Front. Microbiol.">
        <title>Phylogeography and host specificity of Pasteurellaceae pathogenic to sea-farmed fish in the north-east Atlantic.</title>
        <authorList>
            <person name="Gulla S."/>
            <person name="Colquhoun D.J."/>
            <person name="Olsen A.B."/>
            <person name="Spilsberg B."/>
            <person name="Lagesen K."/>
            <person name="Aakesson C.P."/>
            <person name="Strom S."/>
            <person name="Manji F."/>
            <person name="Birkbeck T.H."/>
            <person name="Nilsen H.K."/>
        </authorList>
    </citation>
    <scope>NUCLEOTIDE SEQUENCE [LARGE SCALE GENOMIC DNA]</scope>
    <source>
        <strain evidence="4 5">NVIB3131</strain>
    </source>
</reference>
<protein>
    <submittedName>
        <fullName evidence="4">Ribonuclease E inhibitor RraB</fullName>
    </submittedName>
</protein>
<dbReference type="InterPro" id="IPR050498">
    <property type="entry name" value="Ycf3"/>
</dbReference>
<evidence type="ECO:0000313" key="4">
    <source>
        <dbReference type="EMBL" id="MDP8148178.1"/>
    </source>
</evidence>
<name>A0AAW8CA95_9PAST</name>
<dbReference type="SUPFAM" id="SSF48452">
    <property type="entry name" value="TPR-like"/>
    <property type="match status" value="1"/>
</dbReference>
<dbReference type="AlphaFoldDB" id="A0AAW8CA95"/>
<dbReference type="PANTHER" id="PTHR44858">
    <property type="entry name" value="TETRATRICOPEPTIDE REPEAT PROTEIN 6"/>
    <property type="match status" value="1"/>
</dbReference>
<feature type="domain" description="Regulator of ribonuclease activity B" evidence="3">
    <location>
        <begin position="8"/>
        <end position="103"/>
    </location>
</feature>
<keyword evidence="2" id="KW-0802">TPR repeat</keyword>
<evidence type="ECO:0000313" key="5">
    <source>
        <dbReference type="Proteomes" id="UP001226020"/>
    </source>
</evidence>
<organism evidence="4 5">
    <name type="scientific">Phocoenobacter atlanticus subsp. atlanticus</name>
    <dbReference type="NCBI Taxonomy" id="3061285"/>
    <lineage>
        <taxon>Bacteria</taxon>
        <taxon>Pseudomonadati</taxon>
        <taxon>Pseudomonadota</taxon>
        <taxon>Gammaproteobacteria</taxon>
        <taxon>Pasteurellales</taxon>
        <taxon>Pasteurellaceae</taxon>
        <taxon>Phocoenobacter</taxon>
        <taxon>Phocoenobacter atlanticus</taxon>
    </lineage>
</organism>
<dbReference type="Proteomes" id="UP001226020">
    <property type="component" value="Unassembled WGS sequence"/>
</dbReference>
<dbReference type="EMBL" id="JASAXT010000005">
    <property type="protein sequence ID" value="MDP8148178.1"/>
    <property type="molecule type" value="Genomic_DNA"/>
</dbReference>
<proteinExistence type="predicted"/>
<evidence type="ECO:0000256" key="1">
    <source>
        <dbReference type="ARBA" id="ARBA00022737"/>
    </source>
</evidence>
<gene>
    <name evidence="4" type="ORF">QJU57_03655</name>
</gene>
<dbReference type="Gene3D" id="1.25.40.10">
    <property type="entry name" value="Tetratricopeptide repeat domain"/>
    <property type="match status" value="2"/>
</dbReference>
<dbReference type="RefSeq" id="WP_306351333.1">
    <property type="nucleotide sequence ID" value="NZ_JASAWV010000005.1"/>
</dbReference>
<sequence>MEIRKENIERIFKVLQLQGVNTKMPFLYGYFFIDKSKTKLNHFKTLLVEKGYLFVSNSECEDGNFILHIEKEETHSISSLIDQLTTFNKLAEKYSVECFDGWDMGSTDKTKPIISDEDFLKILSSKRVEKVFNLGIELLENNIFDKSILAFEKCIEENFDVENSLYKQFICFDYLEEYQRAIFNLKEILKVNPNHFKACFNIAALSYYLEDYSTSLKFYQKANEIEKNNDDVFYGIAASNFCMGDIESAKENCEIALRLNPNNENAKELSLFIVQ</sequence>
<keyword evidence="5" id="KW-1185">Reference proteome</keyword>